<comment type="subcellular location">
    <subcellularLocation>
        <location evidence="1">Secreted</location>
    </subcellularLocation>
</comment>
<feature type="compositionally biased region" description="Basic and acidic residues" evidence="3">
    <location>
        <begin position="2133"/>
        <end position="2150"/>
    </location>
</feature>
<feature type="compositionally biased region" description="Basic and acidic residues" evidence="3">
    <location>
        <begin position="1871"/>
        <end position="1887"/>
    </location>
</feature>
<evidence type="ECO:0000256" key="1">
    <source>
        <dbReference type="ARBA" id="ARBA00004613"/>
    </source>
</evidence>
<keyword evidence="2" id="KW-0964">Secreted</keyword>
<feature type="region of interest" description="Disordered" evidence="3">
    <location>
        <begin position="338"/>
        <end position="370"/>
    </location>
</feature>
<feature type="region of interest" description="Disordered" evidence="3">
    <location>
        <begin position="1855"/>
        <end position="1910"/>
    </location>
</feature>
<feature type="compositionally biased region" description="Basic residues" evidence="3">
    <location>
        <begin position="509"/>
        <end position="522"/>
    </location>
</feature>
<feature type="region of interest" description="Disordered" evidence="3">
    <location>
        <begin position="2844"/>
        <end position="2870"/>
    </location>
</feature>
<sequence>MNMEDIEYLDEYKDLVLPGIKTTTRPSASISAASRMTVRGNARRISSDSSGSSSIDADIFQKLFHGKLIDDELLQEVGSKGRSRLSSSSSDSNDALDALFNRKNTKNKTKKRDRYESFDSLDDLSAVLMRPNSKILSAQKSTTKNVISKKSPTDGGNKPSSSGSIGSTSAKKVGSIKGRPPINSKIITHKISSVVPKRKVSNASSPVASSKIQISQPVKKHNRRSPLNASVHKSVTLVKPQKTASKSSKNVAKKDPLNLLECFGESDDSSYEFESDVYDDNDTDGDEIDPVIDISTDTSLTNSMADDVTPIISEDEVQHSNGDNERLQWYLNNLSSAEAVPRTPTSKKASTKKMRSRKKSISETKPKPKKCGEISAFNEISTLEQVKETKADIVATATLEESSCTPNCKAKSPAIANSSADKTNVNNRLYAADYVDENLTYEKLERMSLDLAEQIMDIGVERAIEFKKRSNSKPRSISKDGASTFSSTQSHIRKLTYSPDKQSRCVNRLSKRRRGRLPKHRGAQNQENLTRGDNNESAEPFDNEKLSVKSDSEIQKRRCGLRQKKRAATIETNADETDIEKIPLGQNDKTLSSDSELKTSSADKFMLKSADESTITELLKVTFQESVSPLSVDLQQDSLEESGSQIIVENSNKESDYKDLSSIENNIDNLAKDTDELVALQKEKSDNKYDQGLEISSAPVISTAMTESEIPAGSLMSNEGTITESPFIYDTKNGEGDPNSRTIEIEPSVSTTLIKKITTEGTDASGLDKLPALPSTEDNNTTLEEHLGDLTTIEIEQPVSLTSIQKITNEEMDASGLDKLSELPITEDLTTLLKLQNQPETLQLTEEQLSPLVQENLSKVEHGLEIDKQSKELKVLDDHNLSEVAILLSKCSEELKTTEEYQEVPIKPALNEFSSLLELNDQSEKQLRPKEAQLNATEEENINVMKSEIKLNMSSKQLKESDAEVSHNPSKITIEKGNSVDDVTADQKLTEEATEFCSGRNMDTLQQDPNKPLKLVTEHDNKFKFNKHPEIPEESAVSVNKESTKTPIKDKSTLNKDVYSEHEKLTENIAEPIVDSLQIVQNNVDKEISKQIVTEKDPAPEVKEDNAKDKLRNKPISHKCNKEGDITHLKTASENSPEVKLDSLHIATTSKDIQLKSKSSEIQLDTPRRTLRDRSVTRLQKFDSNLRIENAVPTQGRESRSSRRLQCTGNETTTREKSARSSKLVDKSPVSGSTDQANLSSKTVIKPVDKMGTRITKIEPTQSLNLLCTADAQQQKSCSRKDMDVMQKGDILEKDTSEVMRTRRSKVVVKEMESEVSKTPTTTETSNINATSDENGKVKQEDHFISTRSRKEVMQTAVSKREKRNKLKDDKETEQKSQKDNQTNISKAKSFAKNQISIKSGKVVDEIENPTILSTPSSTSSTNSCRKLRILVKKTSSDRLPKFFERLETAAKTPTVESGVDIKPNTVDNTADKLNISKEQVSDESTTLGVGLEKVEENTTILIQSENKNVNDNHLEEGELKPNESLSINRPLRENCTDVKNEDRQVEKSELATVHPSRASDYHQSKSKTSPERSIVKSFKNQTTKWALRKRPRVKLRSEEHESPPEMDSIKNDTPETVAQFDYLSLDNPKEITESLIDSKNSNEPNPQNKTDSLSVQLMTHDGAQHQTDSSDNTEKNQMKIDDLKTTETKDEDTAQTSIKICKSTGDEGTETCNVANSEGTTEITGVTANVEQSNHQTHERSLRKRESEATQPDEAKRKQLQARTSSKVQRAIKMSKPIVHAHQSSKMEEFKTNVTKTTTLARRRKQLEEGQTGSKRIKITASCSTLLEHTKSDIREQLEQKPQKTKAVAARAELKGTTAARPTASPVKEPVGHIIDDKSASRKSDGNIDLQTISEPSTSTLRKKPYILQKTESKDAVQIATAMPKKQTENMSIKPKDIIQNTETQKASKDSLGQMQDNFGTPVEAAIDKTHTTSDVSKETPSEKPLPLTINTRKSVPKSEITNKKSSPSAIAGRKAMSSADSAKKPVQPPLSKAMDNEKTANTSLNQNLPIKQPKIITTEVDSKKSSEIPNKSEAPKKPLIQTHLGKFIDLRKSIAHKVNASPPNIKIKTKPTEKSKDTSAKDIPKPITLASKRETSNERLPRALRTGEDTMEATVEKATATTQKQGTSGVNNSDTKSTTLTVATRNTEPLPKDGSNESTLTNIATPQTEIEVITKPDFTTKSSALVEKQQRRSRKADLLQKVDSILTESTSKTTLPISQALNHPPSRKRKAAVAATETVATMPATETAKNAKRVKGRPEQPSPPIAFPVRIMAASLQQKSQGELALTEEKKTNKTEQQQTKPESVVVEQKQLLAADKLTKELYLPPQPLVSKVRKLRVRLNRKIVKNWQKTKTLGRQICRSEPEVTTDNSLKLNIEEMVEHLPSEEVLQQNASGLAAMRQKRYENTTTSSVVRREQVNDSTLLCAPDLLPVGELRPSAPLVAMALAPVPKPVIVPEVKHEKDTSPLTTAAMPSVNTAPDVEQQSTTSLGRPSSCNNSTTSTTTAPVTEVQTFGATKVFSFLYPSRYQRSYGQVGLDFCCPNLDGPMRAIDPTRLHCKAEVPVLELPQFLVVSTKIISKQDQNIPHKVRAKLEHLAAKEGLPCVVQMLGMQSDAVAATASAPSTPAQTSKPAPPTAVPVKPTCQTKVSAPSTLATGSTVTNPMVSTTPPIALTPVAGNIDVRPKQVQRGIVSSLPNRNAMLLQLPPICPTDKVRVELQSRVQLFDLVLQKLSNRVVTLTIAERQSAIEEIVKNSILMPIDVDVGTKLLENYAKYLNISTKKHVSPLRISGRVVPSANNAAGMTGLPVQNRSATPPTAATSNVPAMQSQLSTQSISRPIYGPDRRIIGYQYKKIVSTTMKKGQPTATTPSPASRPQSAYTLIKNQRTPIPISANTTLTSPTVTAGPVDRISAPTTIVQRTRAPLTPAPASLTSFLQSNGVKNSLVSTPVTRSVDTCPQISNVGTAIPKFPTKMSALLSESNVTPVTAPLSPATPSGSISNPITAATSTPHGGSELYVVHQSPSPEECILPDGVANNNAAAMVPLDSEIKSELEDVPESII</sequence>
<name>A0A6J2UJQ7_DROLE</name>
<feature type="compositionally biased region" description="Polar residues" evidence="3">
    <location>
        <begin position="2515"/>
        <end position="2532"/>
    </location>
</feature>
<feature type="compositionally biased region" description="Basic residues" evidence="3">
    <location>
        <begin position="103"/>
        <end position="112"/>
    </location>
</feature>
<feature type="compositionally biased region" description="Low complexity" evidence="3">
    <location>
        <begin position="155"/>
        <end position="169"/>
    </location>
</feature>
<feature type="compositionally biased region" description="Polar residues" evidence="3">
    <location>
        <begin position="1940"/>
        <end position="1960"/>
    </location>
</feature>
<feature type="region of interest" description="Disordered" evidence="3">
    <location>
        <begin position="1533"/>
        <end position="1615"/>
    </location>
</feature>
<proteinExistence type="predicted"/>
<evidence type="ECO:0000313" key="4">
    <source>
        <dbReference type="Proteomes" id="UP000504634"/>
    </source>
</evidence>
<feature type="region of interest" description="Disordered" evidence="3">
    <location>
        <begin position="135"/>
        <end position="232"/>
    </location>
</feature>
<feature type="region of interest" description="Disordered" evidence="3">
    <location>
        <begin position="468"/>
        <end position="550"/>
    </location>
</feature>
<feature type="compositionally biased region" description="Basic and acidic residues" evidence="3">
    <location>
        <begin position="1533"/>
        <end position="1550"/>
    </location>
</feature>
<feature type="compositionally biased region" description="Basic and acidic residues" evidence="3">
    <location>
        <begin position="2112"/>
        <end position="2126"/>
    </location>
</feature>
<feature type="compositionally biased region" description="Basic and acidic residues" evidence="3">
    <location>
        <begin position="1967"/>
        <end position="1983"/>
    </location>
</feature>
<feature type="compositionally biased region" description="Low complexity" evidence="3">
    <location>
        <begin position="2534"/>
        <end position="2543"/>
    </location>
</feature>
<feature type="compositionally biased region" description="Basic and acidic residues" evidence="3">
    <location>
        <begin position="1558"/>
        <end position="1575"/>
    </location>
</feature>
<organism evidence="4 5">
    <name type="scientific">Drosophila lebanonensis</name>
    <name type="common">Fruit fly</name>
    <name type="synonym">Scaptodrosophila lebanonensis</name>
    <dbReference type="NCBI Taxonomy" id="7225"/>
    <lineage>
        <taxon>Eukaryota</taxon>
        <taxon>Metazoa</taxon>
        <taxon>Ecdysozoa</taxon>
        <taxon>Arthropoda</taxon>
        <taxon>Hexapoda</taxon>
        <taxon>Insecta</taxon>
        <taxon>Pterygota</taxon>
        <taxon>Neoptera</taxon>
        <taxon>Endopterygota</taxon>
        <taxon>Diptera</taxon>
        <taxon>Brachycera</taxon>
        <taxon>Muscomorpha</taxon>
        <taxon>Ephydroidea</taxon>
        <taxon>Drosophilidae</taxon>
        <taxon>Scaptodrosophila</taxon>
    </lineage>
</organism>
<feature type="region of interest" description="Disordered" evidence="3">
    <location>
        <begin position="1095"/>
        <end position="1121"/>
    </location>
</feature>
<feature type="compositionally biased region" description="Basic and acidic residues" evidence="3">
    <location>
        <begin position="360"/>
        <end position="370"/>
    </location>
</feature>
<feature type="compositionally biased region" description="Low complexity" evidence="3">
    <location>
        <begin position="2660"/>
        <end position="2671"/>
    </location>
</feature>
<feature type="region of interest" description="Disordered" evidence="3">
    <location>
        <begin position="1923"/>
        <end position="2082"/>
    </location>
</feature>
<dbReference type="GeneID" id="115634695"/>
<dbReference type="PANTHER" id="PTHR47246">
    <property type="entry name" value="MUCIN-19"/>
    <property type="match status" value="1"/>
</dbReference>
<feature type="compositionally biased region" description="Polar residues" evidence="3">
    <location>
        <begin position="1319"/>
        <end position="1333"/>
    </location>
</feature>
<feature type="region of interest" description="Disordered" evidence="3">
    <location>
        <begin position="2502"/>
        <end position="2543"/>
    </location>
</feature>
<feature type="region of interest" description="Disordered" evidence="3">
    <location>
        <begin position="1191"/>
        <end position="1238"/>
    </location>
</feature>
<feature type="compositionally biased region" description="Polar residues" evidence="3">
    <location>
        <begin position="135"/>
        <end position="150"/>
    </location>
</feature>
<feature type="region of interest" description="Disordered" evidence="3">
    <location>
        <begin position="2660"/>
        <end position="2679"/>
    </location>
</feature>
<feature type="compositionally biased region" description="Basic residues" evidence="3">
    <location>
        <begin position="349"/>
        <end position="359"/>
    </location>
</feature>
<feature type="compositionally biased region" description="Basic and acidic residues" evidence="3">
    <location>
        <begin position="1673"/>
        <end position="1693"/>
    </location>
</feature>
<feature type="region of interest" description="Disordered" evidence="3">
    <location>
        <begin position="1728"/>
        <end position="1762"/>
    </location>
</feature>
<keyword evidence="4" id="KW-1185">Reference proteome</keyword>
<feature type="compositionally biased region" description="Basic and acidic residues" evidence="3">
    <location>
        <begin position="1095"/>
        <end position="1112"/>
    </location>
</feature>
<dbReference type="RefSeq" id="XP_030388430.1">
    <property type="nucleotide sequence ID" value="XM_030532570.1"/>
</dbReference>
<feature type="compositionally biased region" description="Low complexity" evidence="3">
    <location>
        <begin position="84"/>
        <end position="102"/>
    </location>
</feature>
<feature type="region of interest" description="Disordered" evidence="3">
    <location>
        <begin position="1307"/>
        <end position="1388"/>
    </location>
</feature>
<feature type="compositionally biased region" description="Polar residues" evidence="3">
    <location>
        <begin position="523"/>
        <end position="537"/>
    </location>
</feature>
<feature type="region of interest" description="Disordered" evidence="3">
    <location>
        <begin position="1663"/>
        <end position="1695"/>
    </location>
</feature>
<feature type="compositionally biased region" description="Basic and acidic residues" evidence="3">
    <location>
        <begin position="1596"/>
        <end position="1614"/>
    </location>
</feature>
<feature type="compositionally biased region" description="Basic and acidic residues" evidence="3">
    <location>
        <begin position="1334"/>
        <end position="1353"/>
    </location>
</feature>
<dbReference type="Proteomes" id="UP000504634">
    <property type="component" value="Unplaced"/>
</dbReference>
<protein>
    <submittedName>
        <fullName evidence="5">Mucin-17 isoform X1</fullName>
    </submittedName>
</protein>
<accession>A0A6J2UJQ7</accession>
<feature type="compositionally biased region" description="Basic and acidic residues" evidence="3">
    <location>
        <begin position="1367"/>
        <end position="1379"/>
    </location>
</feature>
<feature type="compositionally biased region" description="Polar residues" evidence="3">
    <location>
        <begin position="481"/>
        <end position="490"/>
    </location>
</feature>
<feature type="compositionally biased region" description="Polar residues" evidence="3">
    <location>
        <begin position="1890"/>
        <end position="1901"/>
    </location>
</feature>
<gene>
    <name evidence="5" type="primary">LOC115634695</name>
</gene>
<evidence type="ECO:0000256" key="2">
    <source>
        <dbReference type="ARBA" id="ARBA00022525"/>
    </source>
</evidence>
<evidence type="ECO:0000313" key="5">
    <source>
        <dbReference type="RefSeq" id="XP_030388430.1"/>
    </source>
</evidence>
<feature type="region of interest" description="Disordered" evidence="3">
    <location>
        <begin position="80"/>
        <end position="114"/>
    </location>
</feature>
<dbReference type="GO" id="GO:0005576">
    <property type="term" value="C:extracellular region"/>
    <property type="evidence" value="ECO:0007669"/>
    <property type="project" value="UniProtKB-SubCell"/>
</dbReference>
<feature type="compositionally biased region" description="Basic and acidic residues" evidence="3">
    <location>
        <begin position="1213"/>
        <end position="1226"/>
    </location>
</feature>
<feature type="compositionally biased region" description="Basic and acidic residues" evidence="3">
    <location>
        <begin position="1737"/>
        <end position="1758"/>
    </location>
</feature>
<feature type="compositionally biased region" description="Polar residues" evidence="3">
    <location>
        <begin position="201"/>
        <end position="216"/>
    </location>
</feature>
<evidence type="ECO:0000256" key="3">
    <source>
        <dbReference type="SAM" id="MobiDB-lite"/>
    </source>
</evidence>
<feature type="region of interest" description="Disordered" evidence="3">
    <location>
        <begin position="2104"/>
        <end position="2154"/>
    </location>
</feature>
<dbReference type="OrthoDB" id="8070501at2759"/>
<feature type="compositionally biased region" description="Polar residues" evidence="3">
    <location>
        <begin position="2041"/>
        <end position="2051"/>
    </location>
</feature>
<reference evidence="5" key="1">
    <citation type="submission" date="2025-08" db="UniProtKB">
        <authorList>
            <consortium name="RefSeq"/>
        </authorList>
    </citation>
    <scope>IDENTIFICATION</scope>
    <source>
        <strain evidence="5">11010-0011.00</strain>
        <tissue evidence="5">Whole body</tissue>
    </source>
</reference>
<dbReference type="PANTHER" id="PTHR47246:SF1">
    <property type="entry name" value="MUCIN-19"/>
    <property type="match status" value="1"/>
</dbReference>